<keyword evidence="5" id="KW-1185">Reference proteome</keyword>
<dbReference type="SUPFAM" id="SSF51011">
    <property type="entry name" value="Glycosyl hydrolase domain"/>
    <property type="match status" value="1"/>
</dbReference>
<evidence type="ECO:0000313" key="5">
    <source>
        <dbReference type="Proteomes" id="UP000237310"/>
    </source>
</evidence>
<reference evidence="4 5" key="1">
    <citation type="submission" date="2018-01" db="EMBL/GenBank/DDBJ databases">
        <authorList>
            <person name="Gaut B.S."/>
            <person name="Morton B.R."/>
            <person name="Clegg M.T."/>
            <person name="Duvall M.R."/>
        </authorList>
    </citation>
    <scope>NUCLEOTIDE SEQUENCE [LARGE SCALE GENOMIC DNA]</scope>
    <source>
        <strain evidence="4 5">HR-AY</strain>
    </source>
</reference>
<dbReference type="AlphaFoldDB" id="A0A2S5ACF5"/>
<dbReference type="CDD" id="cd11313">
    <property type="entry name" value="AmyAc_arch_bac_AmyA"/>
    <property type="match status" value="1"/>
</dbReference>
<dbReference type="PANTHER" id="PTHR47786:SF2">
    <property type="entry name" value="GLYCOSYL HYDROLASE FAMILY 13 CATALYTIC DOMAIN-CONTAINING PROTEIN"/>
    <property type="match status" value="1"/>
</dbReference>
<sequence length="451" mass="52143">MKKIHIFLLLILFTFSLVCCRTSKFSKANKSQINGHPDWIMQGNIYEVNVRQYTPEGTFNAFTKHLDRLKEMGVETIWFMPINPISKLDRKGTLGSYYAVSDYTSINPEFGTMDDFKNIVKAIHDRGMKVLIDWVPNHAGADHRWITEHPDFFVKDNSGKAAVAFDWADTRQLDYKNPVLQDSMIAAMKFWIKDTNIDGFRCDVAWNVPAAFWSKSIPQFKKMKNVFMLAEGDSTYLAKSGFDAVYPWHMFKMMEKVAKGEKTALALDSINKENETRYPEHTIQMYFTSNHDENSWNHADFGTFPGVVHAPFAVFTQTMKNSVPLIYSGQEEPVLRALEFFEKDPIVFKNFQREKFYKTLLDLRKRNAALSANTSFKKVFIGNEKAIYAYIRENGSQKVLVILNFSASEQSISIKDTSLTGKAFNVFEEKEVILNAIERKIKPWSYEVYEY</sequence>
<dbReference type="SUPFAM" id="SSF51445">
    <property type="entry name" value="(Trans)glycosidases"/>
    <property type="match status" value="1"/>
</dbReference>
<dbReference type="SMART" id="SM00642">
    <property type="entry name" value="Aamy"/>
    <property type="match status" value="1"/>
</dbReference>
<dbReference type="GO" id="GO:0016798">
    <property type="term" value="F:hydrolase activity, acting on glycosyl bonds"/>
    <property type="evidence" value="ECO:0007669"/>
    <property type="project" value="UniProtKB-KW"/>
</dbReference>
<comment type="similarity">
    <text evidence="1">Belongs to the glycosyl hydrolase 13 family.</text>
</comment>
<protein>
    <recommendedName>
        <fullName evidence="3">Glycosyl hydrolase family 13 catalytic domain-containing protein</fullName>
    </recommendedName>
</protein>
<dbReference type="EMBL" id="PQVG01000004">
    <property type="protein sequence ID" value="POY39999.1"/>
    <property type="molecule type" value="Genomic_DNA"/>
</dbReference>
<dbReference type="InterPro" id="IPR006047">
    <property type="entry name" value="GH13_cat_dom"/>
</dbReference>
<gene>
    <name evidence="4" type="ORF">C3L50_09240</name>
</gene>
<accession>A0A2S5ACF5</accession>
<dbReference type="InterPro" id="IPR013780">
    <property type="entry name" value="Glyco_hydro_b"/>
</dbReference>
<keyword evidence="2" id="KW-0326">Glycosidase</keyword>
<evidence type="ECO:0000256" key="1">
    <source>
        <dbReference type="ARBA" id="ARBA00008061"/>
    </source>
</evidence>
<evidence type="ECO:0000256" key="2">
    <source>
        <dbReference type="ARBA" id="ARBA00023295"/>
    </source>
</evidence>
<dbReference type="InterPro" id="IPR056300">
    <property type="entry name" value="SusG-like_C"/>
</dbReference>
<feature type="domain" description="Glycosyl hydrolase family 13 catalytic" evidence="3">
    <location>
        <begin position="34"/>
        <end position="364"/>
    </location>
</feature>
<dbReference type="Gene3D" id="2.60.40.1180">
    <property type="entry name" value="Golgi alpha-mannosidase II"/>
    <property type="match status" value="1"/>
</dbReference>
<name>A0A2S5ACF5_9FLAO</name>
<dbReference type="Gene3D" id="3.20.20.80">
    <property type="entry name" value="Glycosidases"/>
    <property type="match status" value="1"/>
</dbReference>
<comment type="caution">
    <text evidence="4">The sequence shown here is derived from an EMBL/GenBank/DDBJ whole genome shotgun (WGS) entry which is preliminary data.</text>
</comment>
<evidence type="ECO:0000259" key="3">
    <source>
        <dbReference type="SMART" id="SM00642"/>
    </source>
</evidence>
<dbReference type="Pfam" id="PF23915">
    <property type="entry name" value="SusG_C"/>
    <property type="match status" value="1"/>
</dbReference>
<dbReference type="GO" id="GO:0005975">
    <property type="term" value="P:carbohydrate metabolic process"/>
    <property type="evidence" value="ECO:0007669"/>
    <property type="project" value="InterPro"/>
</dbReference>
<dbReference type="OrthoDB" id="9805159at2"/>
<dbReference type="InterPro" id="IPR017853">
    <property type="entry name" value="GH"/>
</dbReference>
<proteinExistence type="inferred from homology"/>
<dbReference type="Pfam" id="PF00128">
    <property type="entry name" value="Alpha-amylase"/>
    <property type="match status" value="2"/>
</dbReference>
<dbReference type="Proteomes" id="UP000237310">
    <property type="component" value="Unassembled WGS sequence"/>
</dbReference>
<evidence type="ECO:0000313" key="4">
    <source>
        <dbReference type="EMBL" id="POY39999.1"/>
    </source>
</evidence>
<keyword evidence="2" id="KW-0378">Hydrolase</keyword>
<organism evidence="4 5">
    <name type="scientific">Flavobacterium alvei</name>
    <dbReference type="NCBI Taxonomy" id="2080416"/>
    <lineage>
        <taxon>Bacteria</taxon>
        <taxon>Pseudomonadati</taxon>
        <taxon>Bacteroidota</taxon>
        <taxon>Flavobacteriia</taxon>
        <taxon>Flavobacteriales</taxon>
        <taxon>Flavobacteriaceae</taxon>
        <taxon>Flavobacterium</taxon>
    </lineage>
</organism>
<dbReference type="RefSeq" id="WP_103805887.1">
    <property type="nucleotide sequence ID" value="NZ_PQVG01000004.1"/>
</dbReference>
<dbReference type="PANTHER" id="PTHR47786">
    <property type="entry name" value="ALPHA-1,4-GLUCAN:MALTOSE-1-PHOSPHATE MALTOSYLTRANSFERASE"/>
    <property type="match status" value="1"/>
</dbReference>